<dbReference type="EMBL" id="LGTK01000019">
    <property type="protein sequence ID" value="KPH76007.1"/>
    <property type="molecule type" value="Genomic_DNA"/>
</dbReference>
<accession>A0ABR5MJV5</accession>
<dbReference type="RefSeq" id="WP_047185045.1">
    <property type="nucleotide sequence ID" value="NZ_JAHHXM010000003.1"/>
</dbReference>
<evidence type="ECO:0008006" key="3">
    <source>
        <dbReference type="Google" id="ProtNLM"/>
    </source>
</evidence>
<dbReference type="Gene3D" id="1.20.120.440">
    <property type="entry name" value="YppE-like"/>
    <property type="match status" value="1"/>
</dbReference>
<evidence type="ECO:0000313" key="2">
    <source>
        <dbReference type="Proteomes" id="UP000037854"/>
    </source>
</evidence>
<name>A0ABR5MJV5_9BACI</name>
<dbReference type="SUPFAM" id="SSF140415">
    <property type="entry name" value="YppE-like"/>
    <property type="match status" value="1"/>
</dbReference>
<comment type="caution">
    <text evidence="1">The sequence shown here is derived from an EMBL/GenBank/DDBJ whole genome shotgun (WGS) entry which is preliminary data.</text>
</comment>
<sequence>MDLFKNTELLLNHLMHLKEFFEEGKPPDNIRDKAFFLQVKEEVTPIYELLEEWEEQALKSVKNREVNIHPGQVNSTKENMDLLIMHSYYKDIRKRRYMEYHKSIRYIFEQIIHELK</sequence>
<dbReference type="Proteomes" id="UP000037854">
    <property type="component" value="Unassembled WGS sequence"/>
</dbReference>
<keyword evidence="2" id="KW-1185">Reference proteome</keyword>
<reference evidence="1 2" key="1">
    <citation type="submission" date="2015-07" db="EMBL/GenBank/DDBJ databases">
        <title>High-quality draft genome sequence of Oceanobacillus caeni HM6, a bacillus isolated from a human feces.</title>
        <authorList>
            <person name="Kumar J."/>
            <person name="Verma M.K."/>
            <person name="Pandey R."/>
            <person name="Bhambi M."/>
            <person name="Chauhan N."/>
        </authorList>
    </citation>
    <scope>NUCLEOTIDE SEQUENCE [LARGE SCALE GENOMIC DNA]</scope>
    <source>
        <strain evidence="1 2">HM6</strain>
    </source>
</reference>
<gene>
    <name evidence="1" type="ORF">AFL42_07440</name>
</gene>
<proteinExistence type="predicted"/>
<dbReference type="Pfam" id="PF08807">
    <property type="entry name" value="DUF1798"/>
    <property type="match status" value="1"/>
</dbReference>
<organism evidence="1 2">
    <name type="scientific">Oceanobacillus caeni</name>
    <dbReference type="NCBI Taxonomy" id="405946"/>
    <lineage>
        <taxon>Bacteria</taxon>
        <taxon>Bacillati</taxon>
        <taxon>Bacillota</taxon>
        <taxon>Bacilli</taxon>
        <taxon>Bacillales</taxon>
        <taxon>Bacillaceae</taxon>
        <taxon>Oceanobacillus</taxon>
    </lineage>
</organism>
<evidence type="ECO:0000313" key="1">
    <source>
        <dbReference type="EMBL" id="KPH76007.1"/>
    </source>
</evidence>
<protein>
    <recommendedName>
        <fullName evidence="3">DUF1798 domain-containing protein</fullName>
    </recommendedName>
</protein>
<dbReference type="InterPro" id="IPR014913">
    <property type="entry name" value="YppE-like"/>
</dbReference>
<dbReference type="InterPro" id="IPR023351">
    <property type="entry name" value="YppE-like_sf"/>
</dbReference>